<dbReference type="PROSITE" id="PS01124">
    <property type="entry name" value="HTH_ARAC_FAMILY_2"/>
    <property type="match status" value="1"/>
</dbReference>
<dbReference type="Gene3D" id="1.10.10.60">
    <property type="entry name" value="Homeodomain-like"/>
    <property type="match status" value="2"/>
</dbReference>
<reference evidence="5" key="1">
    <citation type="submission" date="2019-03" db="EMBL/GenBank/DDBJ databases">
        <title>Single cell metagenomics reveals metabolic interactions within the superorganism composed of flagellate Streblomastix strix and complex community of Bacteroidetes bacteria on its surface.</title>
        <authorList>
            <person name="Treitli S.C."/>
            <person name="Kolisko M."/>
            <person name="Husnik F."/>
            <person name="Keeling P."/>
            <person name="Hampl V."/>
        </authorList>
    </citation>
    <scope>NUCLEOTIDE SEQUENCE</scope>
    <source>
        <strain evidence="5">STM</strain>
    </source>
</reference>
<evidence type="ECO:0000313" key="5">
    <source>
        <dbReference type="EMBL" id="KAA6351676.1"/>
    </source>
</evidence>
<accession>A0A5J4SZK3</accession>
<dbReference type="GO" id="GO:0043565">
    <property type="term" value="F:sequence-specific DNA binding"/>
    <property type="evidence" value="ECO:0007669"/>
    <property type="project" value="InterPro"/>
</dbReference>
<name>A0A5J4SZK3_9ZZZZ</name>
<dbReference type="AlphaFoldDB" id="A0A5J4SZK3"/>
<dbReference type="EMBL" id="SNRY01000010">
    <property type="protein sequence ID" value="KAA6351676.1"/>
    <property type="molecule type" value="Genomic_DNA"/>
</dbReference>
<feature type="domain" description="HTH araC/xylS-type" evidence="4">
    <location>
        <begin position="187"/>
        <end position="285"/>
    </location>
</feature>
<evidence type="ECO:0000256" key="1">
    <source>
        <dbReference type="ARBA" id="ARBA00023015"/>
    </source>
</evidence>
<protein>
    <submittedName>
        <fullName evidence="5">Virulence regulon transcriptional activator VirF</fullName>
    </submittedName>
</protein>
<dbReference type="SMART" id="SM00342">
    <property type="entry name" value="HTH_ARAC"/>
    <property type="match status" value="1"/>
</dbReference>
<dbReference type="InterPro" id="IPR009057">
    <property type="entry name" value="Homeodomain-like_sf"/>
</dbReference>
<keyword evidence="1" id="KW-0805">Transcription regulation</keyword>
<sequence length="288" mass="33835">MKNIMNEKLSISESNPIHARHYDYDHFTYPWHFHSQYEIIYVKESTGLCFVGDCIEAYSDEFFILLGSNLPHYMRSSDIYKTGNKDLRVKGTIIQFEKDFMLHSINYYPQFLQIKMLLEESRRGICFPKEVSEKIGKLVEIVPNLQGIQQITDFLLILQNMAISEKKYMASSLYYETFPSLGNKRIEKIISFINDNYTRDIDLKEIASMSAMNPSAFCRYFKENTGKTFTQYVTDMRIGHACKLLSLKEMNIAQICMECGFESISHFNRTFKQITRFTPTQYQQNILK</sequence>
<dbReference type="GO" id="GO:0003700">
    <property type="term" value="F:DNA-binding transcription factor activity"/>
    <property type="evidence" value="ECO:0007669"/>
    <property type="project" value="InterPro"/>
</dbReference>
<evidence type="ECO:0000259" key="4">
    <source>
        <dbReference type="PROSITE" id="PS01124"/>
    </source>
</evidence>
<dbReference type="PROSITE" id="PS00041">
    <property type="entry name" value="HTH_ARAC_FAMILY_1"/>
    <property type="match status" value="1"/>
</dbReference>
<dbReference type="InterPro" id="IPR018060">
    <property type="entry name" value="HTH_AraC"/>
</dbReference>
<gene>
    <name evidence="5" type="ORF">EZS27_000947</name>
</gene>
<dbReference type="PANTHER" id="PTHR43280:SF34">
    <property type="entry name" value="ARAC-FAMILY TRANSCRIPTIONAL REGULATOR"/>
    <property type="match status" value="1"/>
</dbReference>
<proteinExistence type="predicted"/>
<dbReference type="Pfam" id="PF12833">
    <property type="entry name" value="HTH_18"/>
    <property type="match status" value="1"/>
</dbReference>
<keyword evidence="2" id="KW-0238">DNA-binding</keyword>
<comment type="caution">
    <text evidence="5">The sequence shown here is derived from an EMBL/GenBank/DDBJ whole genome shotgun (WGS) entry which is preliminary data.</text>
</comment>
<evidence type="ECO:0000256" key="3">
    <source>
        <dbReference type="ARBA" id="ARBA00023163"/>
    </source>
</evidence>
<organism evidence="5">
    <name type="scientific">termite gut metagenome</name>
    <dbReference type="NCBI Taxonomy" id="433724"/>
    <lineage>
        <taxon>unclassified sequences</taxon>
        <taxon>metagenomes</taxon>
        <taxon>organismal metagenomes</taxon>
    </lineage>
</organism>
<dbReference type="PANTHER" id="PTHR43280">
    <property type="entry name" value="ARAC-FAMILY TRANSCRIPTIONAL REGULATOR"/>
    <property type="match status" value="1"/>
</dbReference>
<evidence type="ECO:0000256" key="2">
    <source>
        <dbReference type="ARBA" id="ARBA00023125"/>
    </source>
</evidence>
<dbReference type="SUPFAM" id="SSF46689">
    <property type="entry name" value="Homeodomain-like"/>
    <property type="match status" value="2"/>
</dbReference>
<dbReference type="InterPro" id="IPR018062">
    <property type="entry name" value="HTH_AraC-typ_CS"/>
</dbReference>
<keyword evidence="3" id="KW-0804">Transcription</keyword>
<dbReference type="PRINTS" id="PR00032">
    <property type="entry name" value="HTHARAC"/>
</dbReference>
<dbReference type="InterPro" id="IPR020449">
    <property type="entry name" value="Tscrpt_reg_AraC-type_HTH"/>
</dbReference>